<protein>
    <submittedName>
        <fullName evidence="2">Uncharacterized protein</fullName>
    </submittedName>
</protein>
<evidence type="ECO:0000313" key="3">
    <source>
        <dbReference type="Proteomes" id="UP001358324"/>
    </source>
</evidence>
<evidence type="ECO:0000313" key="2">
    <source>
        <dbReference type="EMBL" id="MEF3081996.1"/>
    </source>
</evidence>
<feature type="region of interest" description="Disordered" evidence="1">
    <location>
        <begin position="90"/>
        <end position="124"/>
    </location>
</feature>
<evidence type="ECO:0000256" key="1">
    <source>
        <dbReference type="SAM" id="MobiDB-lite"/>
    </source>
</evidence>
<proteinExistence type="predicted"/>
<name>A0ABU7WFM8_9GAMM</name>
<reference evidence="2 3" key="1">
    <citation type="submission" date="2024-01" db="EMBL/GenBank/DDBJ databases">
        <title>Novel species of the genus Luteimonas isolated from rivers.</title>
        <authorList>
            <person name="Lu H."/>
        </authorList>
    </citation>
    <scope>NUCLEOTIDE SEQUENCE [LARGE SCALE GENOMIC DNA]</scope>
    <source>
        <strain evidence="2 3">SMYT11W</strain>
    </source>
</reference>
<organism evidence="2 3">
    <name type="scientific">Luteimonas flava</name>
    <dbReference type="NCBI Taxonomy" id="3115822"/>
    <lineage>
        <taxon>Bacteria</taxon>
        <taxon>Pseudomonadati</taxon>
        <taxon>Pseudomonadota</taxon>
        <taxon>Gammaproteobacteria</taxon>
        <taxon>Lysobacterales</taxon>
        <taxon>Lysobacteraceae</taxon>
        <taxon>Luteimonas</taxon>
    </lineage>
</organism>
<keyword evidence="3" id="KW-1185">Reference proteome</keyword>
<feature type="compositionally biased region" description="Basic and acidic residues" evidence="1">
    <location>
        <begin position="90"/>
        <end position="115"/>
    </location>
</feature>
<comment type="caution">
    <text evidence="2">The sequence shown here is derived from an EMBL/GenBank/DDBJ whole genome shotgun (WGS) entry which is preliminary data.</text>
</comment>
<gene>
    <name evidence="2" type="ORF">V3391_07185</name>
</gene>
<dbReference type="EMBL" id="JAZHBM010000002">
    <property type="protein sequence ID" value="MEF3081996.1"/>
    <property type="molecule type" value="Genomic_DNA"/>
</dbReference>
<sequence length="203" mass="23798">MPRPPDIRFDWLTVLPYWGPTDDGCETLEVALSDFIHRSGMTGTDWQFAFVSWASARLIRTGEWYEIATRDTRGGIEVLRIVRDPGLARVREPVEPRHPTDAADRREAQRARDATRPMQSPTRPPANYDWLLTWTDWSAREDHRLEAVFELATFLQRSQAVHGSWSLDFLSWKCERLVSDGCWYEARMEHRQDRIDVRVVLDR</sequence>
<dbReference type="Proteomes" id="UP001358324">
    <property type="component" value="Unassembled WGS sequence"/>
</dbReference>
<dbReference type="RefSeq" id="WP_332077756.1">
    <property type="nucleotide sequence ID" value="NZ_JAZHBM010000002.1"/>
</dbReference>
<accession>A0ABU7WFM8</accession>